<feature type="region of interest" description="Disordered" evidence="1">
    <location>
        <begin position="58"/>
        <end position="82"/>
    </location>
</feature>
<organism evidence="2 3">
    <name type="scientific">Cuscuta epithymum</name>
    <dbReference type="NCBI Taxonomy" id="186058"/>
    <lineage>
        <taxon>Eukaryota</taxon>
        <taxon>Viridiplantae</taxon>
        <taxon>Streptophyta</taxon>
        <taxon>Embryophyta</taxon>
        <taxon>Tracheophyta</taxon>
        <taxon>Spermatophyta</taxon>
        <taxon>Magnoliopsida</taxon>
        <taxon>eudicotyledons</taxon>
        <taxon>Gunneridae</taxon>
        <taxon>Pentapetalae</taxon>
        <taxon>asterids</taxon>
        <taxon>lamiids</taxon>
        <taxon>Solanales</taxon>
        <taxon>Convolvulaceae</taxon>
        <taxon>Cuscuteae</taxon>
        <taxon>Cuscuta</taxon>
        <taxon>Cuscuta subgen. Cuscuta</taxon>
    </lineage>
</organism>
<evidence type="ECO:0000313" key="2">
    <source>
        <dbReference type="EMBL" id="CAH9133063.1"/>
    </source>
</evidence>
<gene>
    <name evidence="2" type="ORF">CEPIT_LOCUS32659</name>
</gene>
<keyword evidence="3" id="KW-1185">Reference proteome</keyword>
<sequence length="119" mass="13305">MISETQHTTIQHKPAGYPITPPNKEKMERFSRSEPRGDEQSCCQKLLQEQSLNALKKSSRTGLDTWSHKPRDAMGNSGFRVPQPVTKLGGLLPTPSTSVAHNKKPYISGRRVLQPLDIE</sequence>
<accession>A0AAV0FBW3</accession>
<evidence type="ECO:0000313" key="3">
    <source>
        <dbReference type="Proteomes" id="UP001152523"/>
    </source>
</evidence>
<evidence type="ECO:0000256" key="1">
    <source>
        <dbReference type="SAM" id="MobiDB-lite"/>
    </source>
</evidence>
<comment type="caution">
    <text evidence="2">The sequence shown here is derived from an EMBL/GenBank/DDBJ whole genome shotgun (WGS) entry which is preliminary data.</text>
</comment>
<name>A0AAV0FBW3_9ASTE</name>
<dbReference type="EMBL" id="CAMAPF010000974">
    <property type="protein sequence ID" value="CAH9133063.1"/>
    <property type="molecule type" value="Genomic_DNA"/>
</dbReference>
<feature type="compositionally biased region" description="Polar residues" evidence="1">
    <location>
        <begin position="1"/>
        <end position="11"/>
    </location>
</feature>
<feature type="compositionally biased region" description="Basic and acidic residues" evidence="1">
    <location>
        <begin position="23"/>
        <end position="39"/>
    </location>
</feature>
<proteinExistence type="predicted"/>
<protein>
    <submittedName>
        <fullName evidence="2">Uncharacterized protein</fullName>
    </submittedName>
</protein>
<reference evidence="2" key="1">
    <citation type="submission" date="2022-07" db="EMBL/GenBank/DDBJ databases">
        <authorList>
            <person name="Macas J."/>
            <person name="Novak P."/>
            <person name="Neumann P."/>
        </authorList>
    </citation>
    <scope>NUCLEOTIDE SEQUENCE</scope>
</reference>
<feature type="region of interest" description="Disordered" evidence="1">
    <location>
        <begin position="1"/>
        <end position="40"/>
    </location>
</feature>
<dbReference type="Proteomes" id="UP001152523">
    <property type="component" value="Unassembled WGS sequence"/>
</dbReference>
<feature type="non-terminal residue" evidence="2">
    <location>
        <position position="119"/>
    </location>
</feature>
<dbReference type="AlphaFoldDB" id="A0AAV0FBW3"/>